<protein>
    <submittedName>
        <fullName evidence="2">Uncharacterized protein</fullName>
    </submittedName>
</protein>
<dbReference type="Proteomes" id="UP001218218">
    <property type="component" value="Unassembled WGS sequence"/>
</dbReference>
<sequence>MYTNDFENVHLEIMARYNDCEGEEIFVGALSAMQEEGIIPSRFGVAEEERENRMYSEVKVIQVVGRIQKLIFLLWFGGHGRLVGHRDSTDNPKCVCRHRRNAHTTTTSDVLARFNIKGLADSTRCESLQGYRPKASGETSSASNGKKLKSVAKKVKMIKIGKLEFYVCGLNLQRNTALSAQEMEVLLQYCLARKKGCNNSDLEFGDGWGGGNLTIGFVHSLVKKERFAVFVLKRDTVSSDDLVKAVRIAVFKDWPTAIAKACAGARFSLVEPASDTNTKAKSKACHPSKAKGKDRAKSEFPESEEALSSPEDSEHSGVEDIVIREPGLPTRCSARFMKVKSEDHVKVEPDIANGGSDYSNGEGAMKLEENEEWEVEAENWKFGQLQASRRKRSVTLMSNISDQEDQKRHKSSEAMNETVKAKRTEAAGSAMGPSAVVSTSSSTSTASSAIIMLPGPSNSSEFIYNLHPKRGFNVPKAAFDAWNSK</sequence>
<accession>A0AAD6ZN89</accession>
<proteinExistence type="predicted"/>
<evidence type="ECO:0000256" key="1">
    <source>
        <dbReference type="SAM" id="MobiDB-lite"/>
    </source>
</evidence>
<dbReference type="EMBL" id="JARIHO010000036">
    <property type="protein sequence ID" value="KAJ7330922.1"/>
    <property type="molecule type" value="Genomic_DNA"/>
</dbReference>
<evidence type="ECO:0000313" key="2">
    <source>
        <dbReference type="EMBL" id="KAJ7330922.1"/>
    </source>
</evidence>
<feature type="region of interest" description="Disordered" evidence="1">
    <location>
        <begin position="278"/>
        <end position="320"/>
    </location>
</feature>
<name>A0AAD6ZN89_9AGAR</name>
<comment type="caution">
    <text evidence="2">The sequence shown here is derived from an EMBL/GenBank/DDBJ whole genome shotgun (WGS) entry which is preliminary data.</text>
</comment>
<reference evidence="2" key="1">
    <citation type="submission" date="2023-03" db="EMBL/GenBank/DDBJ databases">
        <title>Massive genome expansion in bonnet fungi (Mycena s.s.) driven by repeated elements and novel gene families across ecological guilds.</title>
        <authorList>
            <consortium name="Lawrence Berkeley National Laboratory"/>
            <person name="Harder C.B."/>
            <person name="Miyauchi S."/>
            <person name="Viragh M."/>
            <person name="Kuo A."/>
            <person name="Thoen E."/>
            <person name="Andreopoulos B."/>
            <person name="Lu D."/>
            <person name="Skrede I."/>
            <person name="Drula E."/>
            <person name="Henrissat B."/>
            <person name="Morin E."/>
            <person name="Kohler A."/>
            <person name="Barry K."/>
            <person name="LaButti K."/>
            <person name="Morin E."/>
            <person name="Salamov A."/>
            <person name="Lipzen A."/>
            <person name="Mereny Z."/>
            <person name="Hegedus B."/>
            <person name="Baldrian P."/>
            <person name="Stursova M."/>
            <person name="Weitz H."/>
            <person name="Taylor A."/>
            <person name="Grigoriev I.V."/>
            <person name="Nagy L.G."/>
            <person name="Martin F."/>
            <person name="Kauserud H."/>
        </authorList>
    </citation>
    <scope>NUCLEOTIDE SEQUENCE</scope>
    <source>
        <strain evidence="2">CBHHK002</strain>
    </source>
</reference>
<gene>
    <name evidence="2" type="ORF">DFH08DRAFT_815010</name>
</gene>
<feature type="compositionally biased region" description="Basic residues" evidence="1">
    <location>
        <begin position="280"/>
        <end position="290"/>
    </location>
</feature>
<organism evidence="2 3">
    <name type="scientific">Mycena albidolilacea</name>
    <dbReference type="NCBI Taxonomy" id="1033008"/>
    <lineage>
        <taxon>Eukaryota</taxon>
        <taxon>Fungi</taxon>
        <taxon>Dikarya</taxon>
        <taxon>Basidiomycota</taxon>
        <taxon>Agaricomycotina</taxon>
        <taxon>Agaricomycetes</taxon>
        <taxon>Agaricomycetidae</taxon>
        <taxon>Agaricales</taxon>
        <taxon>Marasmiineae</taxon>
        <taxon>Mycenaceae</taxon>
        <taxon>Mycena</taxon>
    </lineage>
</organism>
<dbReference type="AlphaFoldDB" id="A0AAD6ZN89"/>
<feature type="compositionally biased region" description="Basic and acidic residues" evidence="1">
    <location>
        <begin position="291"/>
        <end position="300"/>
    </location>
</feature>
<keyword evidence="3" id="KW-1185">Reference proteome</keyword>
<evidence type="ECO:0000313" key="3">
    <source>
        <dbReference type="Proteomes" id="UP001218218"/>
    </source>
</evidence>